<evidence type="ECO:0000256" key="4">
    <source>
        <dbReference type="PIRSR" id="PIRSR610708-1"/>
    </source>
</evidence>
<dbReference type="PANTHER" id="PTHR35134">
    <property type="entry name" value="NUCLEOTIDASE YQFW-RELATED"/>
    <property type="match status" value="1"/>
</dbReference>
<evidence type="ECO:0000313" key="6">
    <source>
        <dbReference type="Proteomes" id="UP000637720"/>
    </source>
</evidence>
<sequence>MSLVSRTLRLGIDIDGTVTNPASFLSHLNRAFGKRLLYPQVRQYDLIPLYEITPEAFWRWYERHSADVYRTSPPSPFARDVLHRLARQHTLIYISAREPEHYDLTVQWFETQRIPYHKIILLGSHDKVDEARRQKVALFIEDRYENACALAEALQVPVLLFDTPYNQGPLPSLVTRIRSWREVPAYVDAHAGRLCAP</sequence>
<proteinExistence type="inferred from homology"/>
<accession>A0A8J3BAZ4</accession>
<evidence type="ECO:0000313" key="5">
    <source>
        <dbReference type="EMBL" id="GGK00731.1"/>
    </source>
</evidence>
<dbReference type="AlphaFoldDB" id="A0A8J3BAZ4"/>
<dbReference type="InterPro" id="IPR023214">
    <property type="entry name" value="HAD_sf"/>
</dbReference>
<dbReference type="PIRSF" id="PIRSF021362">
    <property type="entry name" value="UCP021362_HAD"/>
    <property type="match status" value="1"/>
</dbReference>
<keyword evidence="2 3" id="KW-0378">Hydrolase</keyword>
<comment type="similarity">
    <text evidence="1 3">Belongs to the 5'(3')-deoxyribonucleotidase family.</text>
</comment>
<name>A0A8J3BAZ4_9BACI</name>
<dbReference type="InterPro" id="IPR036412">
    <property type="entry name" value="HAD-like_sf"/>
</dbReference>
<reference evidence="5" key="1">
    <citation type="journal article" date="2014" name="Int. J. Syst. Evol. Microbiol.">
        <title>Complete genome sequence of Corynebacterium casei LMG S-19264T (=DSM 44701T), isolated from a smear-ripened cheese.</title>
        <authorList>
            <consortium name="US DOE Joint Genome Institute (JGI-PGF)"/>
            <person name="Walter F."/>
            <person name="Albersmeier A."/>
            <person name="Kalinowski J."/>
            <person name="Ruckert C."/>
        </authorList>
    </citation>
    <scope>NUCLEOTIDE SEQUENCE</scope>
    <source>
        <strain evidence="5">JCM 14719</strain>
    </source>
</reference>
<dbReference type="GO" id="GO:0008253">
    <property type="term" value="F:5'-nucleotidase activity"/>
    <property type="evidence" value="ECO:0007669"/>
    <property type="project" value="InterPro"/>
</dbReference>
<organism evidence="5 6">
    <name type="scientific">Calditerricola satsumensis</name>
    <dbReference type="NCBI Taxonomy" id="373054"/>
    <lineage>
        <taxon>Bacteria</taxon>
        <taxon>Bacillati</taxon>
        <taxon>Bacillota</taxon>
        <taxon>Bacilli</taxon>
        <taxon>Bacillales</taxon>
        <taxon>Bacillaceae</taxon>
        <taxon>Calditerricola</taxon>
    </lineage>
</organism>
<dbReference type="RefSeq" id="WP_054669019.1">
    <property type="nucleotide sequence ID" value="NZ_BMOF01000023.1"/>
</dbReference>
<feature type="active site" description="Nucleophile" evidence="4">
    <location>
        <position position="13"/>
    </location>
</feature>
<dbReference type="Gene3D" id="3.40.50.1000">
    <property type="entry name" value="HAD superfamily/HAD-like"/>
    <property type="match status" value="1"/>
</dbReference>
<gene>
    <name evidence="5" type="primary">yqfW</name>
    <name evidence="5" type="ORF">GCM10007043_13460</name>
</gene>
<protein>
    <recommendedName>
        <fullName evidence="3">Nucleotidase</fullName>
        <ecNumber evidence="3">3.1.3.-</ecNumber>
    </recommendedName>
</protein>
<dbReference type="Pfam" id="PF06941">
    <property type="entry name" value="NT5C"/>
    <property type="match status" value="1"/>
</dbReference>
<dbReference type="EMBL" id="BMOF01000023">
    <property type="protein sequence ID" value="GGK00731.1"/>
    <property type="molecule type" value="Genomic_DNA"/>
</dbReference>
<dbReference type="InterPro" id="IPR010708">
    <property type="entry name" value="5'(3')-deoxyribonucleotidase"/>
</dbReference>
<comment type="caution">
    <text evidence="5">The sequence shown here is derived from an EMBL/GenBank/DDBJ whole genome shotgun (WGS) entry which is preliminary data.</text>
</comment>
<keyword evidence="6" id="KW-1185">Reference proteome</keyword>
<dbReference type="EC" id="3.1.3.-" evidence="3"/>
<dbReference type="SUPFAM" id="SSF56784">
    <property type="entry name" value="HAD-like"/>
    <property type="match status" value="1"/>
</dbReference>
<dbReference type="InterPro" id="IPR009206">
    <property type="entry name" value="Nucleotidase_putative"/>
</dbReference>
<dbReference type="GO" id="GO:0009264">
    <property type="term" value="P:deoxyribonucleotide catabolic process"/>
    <property type="evidence" value="ECO:0007669"/>
    <property type="project" value="InterPro"/>
</dbReference>
<evidence type="ECO:0000256" key="2">
    <source>
        <dbReference type="ARBA" id="ARBA00022801"/>
    </source>
</evidence>
<evidence type="ECO:0000256" key="1">
    <source>
        <dbReference type="ARBA" id="ARBA00009589"/>
    </source>
</evidence>
<dbReference type="PANTHER" id="PTHR35134:SF2">
    <property type="entry name" value="NUCLEOTIDASE YQFW-RELATED"/>
    <property type="match status" value="1"/>
</dbReference>
<dbReference type="InterPro" id="IPR052419">
    <property type="entry name" value="5_3-deoxyribonucleotidase-like"/>
</dbReference>
<reference evidence="5" key="2">
    <citation type="submission" date="2020-09" db="EMBL/GenBank/DDBJ databases">
        <authorList>
            <person name="Sun Q."/>
            <person name="Ohkuma M."/>
        </authorList>
    </citation>
    <scope>NUCLEOTIDE SEQUENCE</scope>
    <source>
        <strain evidence="5">JCM 14719</strain>
    </source>
</reference>
<evidence type="ECO:0000256" key="3">
    <source>
        <dbReference type="PIRNR" id="PIRNR021362"/>
    </source>
</evidence>
<feature type="active site" description="Proton donor" evidence="4">
    <location>
        <position position="15"/>
    </location>
</feature>
<dbReference type="Proteomes" id="UP000637720">
    <property type="component" value="Unassembled WGS sequence"/>
</dbReference>